<dbReference type="OrthoDB" id="193856at2759"/>
<evidence type="ECO:0000256" key="2">
    <source>
        <dbReference type="ARBA" id="ARBA00006375"/>
    </source>
</evidence>
<dbReference type="PROSITE" id="PS50920">
    <property type="entry name" value="SOLCAR"/>
    <property type="match status" value="3"/>
</dbReference>
<evidence type="ECO:0000256" key="3">
    <source>
        <dbReference type="ARBA" id="ARBA00022448"/>
    </source>
</evidence>
<dbReference type="FunFam" id="1.50.40.10:FF:000122">
    <property type="entry name" value="Uncharacterized protein, isoform A"/>
    <property type="match status" value="1"/>
</dbReference>
<dbReference type="Proteomes" id="UP000008711">
    <property type="component" value="Unassembled WGS sequence"/>
</dbReference>
<feature type="repeat" description="Solcar" evidence="9">
    <location>
        <begin position="151"/>
        <end position="240"/>
    </location>
</feature>
<dbReference type="InterPro" id="IPR023395">
    <property type="entry name" value="MCP_dom_sf"/>
</dbReference>
<dbReference type="PANTHER" id="PTHR45624">
    <property type="entry name" value="MITOCHONDRIAL BASIC AMINO ACIDS TRANSPORTER-RELATED"/>
    <property type="match status" value="1"/>
</dbReference>
<dbReference type="EMBL" id="CH954177">
    <property type="protein sequence ID" value="EDV58508.2"/>
    <property type="molecule type" value="Genomic_DNA"/>
</dbReference>
<gene>
    <name evidence="11" type="primary">Dere\GG10106</name>
    <name evidence="11" type="synonym">dere_GLEANR_10063</name>
    <name evidence="11" type="synonym">GG10106</name>
    <name evidence="11" type="ORF">Dere_GG10106</name>
</gene>
<dbReference type="HOGENOM" id="CLU_015166_16_1_1"/>
<evidence type="ECO:0000256" key="9">
    <source>
        <dbReference type="PROSITE-ProRule" id="PRU00282"/>
    </source>
</evidence>
<evidence type="ECO:0000256" key="5">
    <source>
        <dbReference type="ARBA" id="ARBA00022737"/>
    </source>
</evidence>
<protein>
    <recommendedName>
        <fullName evidence="13">Mitochondrial basic amino acids transporter</fullName>
    </recommendedName>
</protein>
<evidence type="ECO:0008006" key="13">
    <source>
        <dbReference type="Google" id="ProtNLM"/>
    </source>
</evidence>
<organism evidence="11 12">
    <name type="scientific">Drosophila erecta</name>
    <name type="common">Fruit fly</name>
    <dbReference type="NCBI Taxonomy" id="7220"/>
    <lineage>
        <taxon>Eukaryota</taxon>
        <taxon>Metazoa</taxon>
        <taxon>Ecdysozoa</taxon>
        <taxon>Arthropoda</taxon>
        <taxon>Hexapoda</taxon>
        <taxon>Insecta</taxon>
        <taxon>Pterygota</taxon>
        <taxon>Neoptera</taxon>
        <taxon>Endopterygota</taxon>
        <taxon>Diptera</taxon>
        <taxon>Brachycera</taxon>
        <taxon>Muscomorpha</taxon>
        <taxon>Ephydroidea</taxon>
        <taxon>Drosophilidae</taxon>
        <taxon>Drosophila</taxon>
        <taxon>Sophophora</taxon>
    </lineage>
</organism>
<keyword evidence="7" id="KW-0496">Mitochondrion</keyword>
<feature type="repeat" description="Solcar" evidence="9">
    <location>
        <begin position="244"/>
        <end position="332"/>
    </location>
</feature>
<accession>B3N973</accession>
<reference evidence="11 12" key="1">
    <citation type="journal article" date="2007" name="Nature">
        <title>Evolution of genes and genomes on the Drosophila phylogeny.</title>
        <authorList>
            <consortium name="Drosophila 12 Genomes Consortium"/>
            <person name="Clark A.G."/>
            <person name="Eisen M.B."/>
            <person name="Smith D.R."/>
            <person name="Bergman C.M."/>
            <person name="Oliver B."/>
            <person name="Markow T.A."/>
            <person name="Kaufman T.C."/>
            <person name="Kellis M."/>
            <person name="Gelbart W."/>
            <person name="Iyer V.N."/>
            <person name="Pollard D.A."/>
            <person name="Sackton T.B."/>
            <person name="Larracuente A.M."/>
            <person name="Singh N.D."/>
            <person name="Abad J.P."/>
            <person name="Abt D.N."/>
            <person name="Adryan B."/>
            <person name="Aguade M."/>
            <person name="Akashi H."/>
            <person name="Anderson W.W."/>
            <person name="Aquadro C.F."/>
            <person name="Ardell D.H."/>
            <person name="Arguello R."/>
            <person name="Artieri C.G."/>
            <person name="Barbash D.A."/>
            <person name="Barker D."/>
            <person name="Barsanti P."/>
            <person name="Batterham P."/>
            <person name="Batzoglou S."/>
            <person name="Begun D."/>
            <person name="Bhutkar A."/>
            <person name="Blanco E."/>
            <person name="Bosak S.A."/>
            <person name="Bradley R.K."/>
            <person name="Brand A.D."/>
            <person name="Brent M.R."/>
            <person name="Brooks A.N."/>
            <person name="Brown R.H."/>
            <person name="Butlin R.K."/>
            <person name="Caggese C."/>
            <person name="Calvi B.R."/>
            <person name="Bernardo de Carvalho A."/>
            <person name="Caspi A."/>
            <person name="Castrezana S."/>
            <person name="Celniker S.E."/>
            <person name="Chang J.L."/>
            <person name="Chapple C."/>
            <person name="Chatterji S."/>
            <person name="Chinwalla A."/>
            <person name="Civetta A."/>
            <person name="Clifton S.W."/>
            <person name="Comeron J.M."/>
            <person name="Costello J.C."/>
            <person name="Coyne J.A."/>
            <person name="Daub J."/>
            <person name="David R.G."/>
            <person name="Delcher A.L."/>
            <person name="Delehaunty K."/>
            <person name="Do C.B."/>
            <person name="Ebling H."/>
            <person name="Edwards K."/>
            <person name="Eickbush T."/>
            <person name="Evans J.D."/>
            <person name="Filipski A."/>
            <person name="Findeiss S."/>
            <person name="Freyhult E."/>
            <person name="Fulton L."/>
            <person name="Fulton R."/>
            <person name="Garcia A.C."/>
            <person name="Gardiner A."/>
            <person name="Garfield D.A."/>
            <person name="Garvin B.E."/>
            <person name="Gibson G."/>
            <person name="Gilbert D."/>
            <person name="Gnerre S."/>
            <person name="Godfrey J."/>
            <person name="Good R."/>
            <person name="Gotea V."/>
            <person name="Gravely B."/>
            <person name="Greenberg A.J."/>
            <person name="Griffiths-Jones S."/>
            <person name="Gross S."/>
            <person name="Guigo R."/>
            <person name="Gustafson E.A."/>
            <person name="Haerty W."/>
            <person name="Hahn M.W."/>
            <person name="Halligan D.L."/>
            <person name="Halpern A.L."/>
            <person name="Halter G.M."/>
            <person name="Han M.V."/>
            <person name="Heger A."/>
            <person name="Hillier L."/>
            <person name="Hinrichs A.S."/>
            <person name="Holmes I."/>
            <person name="Hoskins R.A."/>
            <person name="Hubisz M.J."/>
            <person name="Hultmark D."/>
            <person name="Huntley M.A."/>
            <person name="Jaffe D.B."/>
            <person name="Jagadeeshan S."/>
            <person name="Jeck W.R."/>
            <person name="Johnson J."/>
            <person name="Jones C.D."/>
            <person name="Jordan W.C."/>
            <person name="Karpen G.H."/>
            <person name="Kataoka E."/>
            <person name="Keightley P.D."/>
            <person name="Kheradpour P."/>
            <person name="Kirkness E.F."/>
            <person name="Koerich L.B."/>
            <person name="Kristiansen K."/>
            <person name="Kudrna D."/>
            <person name="Kulathinal R.J."/>
            <person name="Kumar S."/>
            <person name="Kwok R."/>
            <person name="Lander E."/>
            <person name="Langley C.H."/>
            <person name="Lapoint R."/>
            <person name="Lazzaro B.P."/>
            <person name="Lee S.J."/>
            <person name="Levesque L."/>
            <person name="Li R."/>
            <person name="Lin C.F."/>
            <person name="Lin M.F."/>
            <person name="Lindblad-Toh K."/>
            <person name="Llopart A."/>
            <person name="Long M."/>
            <person name="Low L."/>
            <person name="Lozovsky E."/>
            <person name="Lu J."/>
            <person name="Luo M."/>
            <person name="Machado C.A."/>
            <person name="Makalowski W."/>
            <person name="Marzo M."/>
            <person name="Matsuda M."/>
            <person name="Matzkin L."/>
            <person name="McAllister B."/>
            <person name="McBride C.S."/>
            <person name="McKernan B."/>
            <person name="McKernan K."/>
            <person name="Mendez-Lago M."/>
            <person name="Minx P."/>
            <person name="Mollenhauer M.U."/>
            <person name="Montooth K."/>
            <person name="Mount S.M."/>
            <person name="Mu X."/>
            <person name="Myers E."/>
            <person name="Negre B."/>
            <person name="Newfeld S."/>
            <person name="Nielsen R."/>
            <person name="Noor M.A."/>
            <person name="O'Grady P."/>
            <person name="Pachter L."/>
            <person name="Papaceit M."/>
            <person name="Parisi M.J."/>
            <person name="Parisi M."/>
            <person name="Parts L."/>
            <person name="Pedersen J.S."/>
            <person name="Pesole G."/>
            <person name="Phillippy A.M."/>
            <person name="Ponting C.P."/>
            <person name="Pop M."/>
            <person name="Porcelli D."/>
            <person name="Powell J.R."/>
            <person name="Prohaska S."/>
            <person name="Pruitt K."/>
            <person name="Puig M."/>
            <person name="Quesneville H."/>
            <person name="Ram K.R."/>
            <person name="Rand D."/>
            <person name="Rasmussen M.D."/>
            <person name="Reed L.K."/>
            <person name="Reenan R."/>
            <person name="Reily A."/>
            <person name="Remington K.A."/>
            <person name="Rieger T.T."/>
            <person name="Ritchie M.G."/>
            <person name="Robin C."/>
            <person name="Rogers Y.H."/>
            <person name="Rohde C."/>
            <person name="Rozas J."/>
            <person name="Rubenfield M.J."/>
            <person name="Ruiz A."/>
            <person name="Russo S."/>
            <person name="Salzberg S.L."/>
            <person name="Sanchez-Gracia A."/>
            <person name="Saranga D.J."/>
            <person name="Sato H."/>
            <person name="Schaeffer S.W."/>
            <person name="Schatz M.C."/>
            <person name="Schlenke T."/>
            <person name="Schwartz R."/>
            <person name="Segarra C."/>
            <person name="Singh R.S."/>
            <person name="Sirot L."/>
            <person name="Sirota M."/>
            <person name="Sisneros N.B."/>
            <person name="Smith C.D."/>
            <person name="Smith T.F."/>
            <person name="Spieth J."/>
            <person name="Stage D.E."/>
            <person name="Stark A."/>
            <person name="Stephan W."/>
            <person name="Strausberg R.L."/>
            <person name="Strempel S."/>
            <person name="Sturgill D."/>
            <person name="Sutton G."/>
            <person name="Sutton G.G."/>
            <person name="Tao W."/>
            <person name="Teichmann S."/>
            <person name="Tobari Y.N."/>
            <person name="Tomimura Y."/>
            <person name="Tsolas J.M."/>
            <person name="Valente V.L."/>
            <person name="Venter E."/>
            <person name="Venter J.C."/>
            <person name="Vicario S."/>
            <person name="Vieira F.G."/>
            <person name="Vilella A.J."/>
            <person name="Villasante A."/>
            <person name="Walenz B."/>
            <person name="Wang J."/>
            <person name="Wasserman M."/>
            <person name="Watts T."/>
            <person name="Wilson D."/>
            <person name="Wilson R.K."/>
            <person name="Wing R.A."/>
            <person name="Wolfner M.F."/>
            <person name="Wong A."/>
            <person name="Wong G.K."/>
            <person name="Wu C.I."/>
            <person name="Wu G."/>
            <person name="Yamamoto D."/>
            <person name="Yang H.P."/>
            <person name="Yang S.P."/>
            <person name="Yorke J.A."/>
            <person name="Yoshida K."/>
            <person name="Zdobnov E."/>
            <person name="Zhang P."/>
            <person name="Zhang Y."/>
            <person name="Zimin A.V."/>
            <person name="Baldwin J."/>
            <person name="Abdouelleil A."/>
            <person name="Abdulkadir J."/>
            <person name="Abebe A."/>
            <person name="Abera B."/>
            <person name="Abreu J."/>
            <person name="Acer S.C."/>
            <person name="Aftuck L."/>
            <person name="Alexander A."/>
            <person name="An P."/>
            <person name="Anderson E."/>
            <person name="Anderson S."/>
            <person name="Arachi H."/>
            <person name="Azer M."/>
            <person name="Bachantsang P."/>
            <person name="Barry A."/>
            <person name="Bayul T."/>
            <person name="Berlin A."/>
            <person name="Bessette D."/>
            <person name="Bloom T."/>
            <person name="Blye J."/>
            <person name="Boguslavskiy L."/>
            <person name="Bonnet C."/>
            <person name="Boukhgalter B."/>
            <person name="Bourzgui I."/>
            <person name="Brown A."/>
            <person name="Cahill P."/>
            <person name="Channer S."/>
            <person name="Cheshatsang Y."/>
            <person name="Chuda L."/>
            <person name="Citroen M."/>
            <person name="Collymore A."/>
            <person name="Cooke P."/>
            <person name="Costello M."/>
            <person name="D'Aco K."/>
            <person name="Daza R."/>
            <person name="De Haan G."/>
            <person name="DeGray S."/>
            <person name="DeMaso C."/>
            <person name="Dhargay N."/>
            <person name="Dooley K."/>
            <person name="Dooley E."/>
            <person name="Doricent M."/>
            <person name="Dorje P."/>
            <person name="Dorjee K."/>
            <person name="Dupes A."/>
            <person name="Elong R."/>
            <person name="Falk J."/>
            <person name="Farina A."/>
            <person name="Faro S."/>
            <person name="Ferguson D."/>
            <person name="Fisher S."/>
            <person name="Foley C.D."/>
            <person name="Franke A."/>
            <person name="Friedrich D."/>
            <person name="Gadbois L."/>
            <person name="Gearin G."/>
            <person name="Gearin C.R."/>
            <person name="Giannoukos G."/>
            <person name="Goode T."/>
            <person name="Graham J."/>
            <person name="Grandbois E."/>
            <person name="Grewal S."/>
            <person name="Gyaltsen K."/>
            <person name="Hafez N."/>
            <person name="Hagos B."/>
            <person name="Hall J."/>
            <person name="Henson C."/>
            <person name="Hollinger A."/>
            <person name="Honan T."/>
            <person name="Huard M.D."/>
            <person name="Hughes L."/>
            <person name="Hurhula B."/>
            <person name="Husby M.E."/>
            <person name="Kamat A."/>
            <person name="Kanga B."/>
            <person name="Kashin S."/>
            <person name="Khazanovich D."/>
            <person name="Kisner P."/>
            <person name="Lance K."/>
            <person name="Lara M."/>
            <person name="Lee W."/>
            <person name="Lennon N."/>
            <person name="Letendre F."/>
            <person name="LeVine R."/>
            <person name="Lipovsky A."/>
            <person name="Liu X."/>
            <person name="Liu J."/>
            <person name="Liu S."/>
            <person name="Lokyitsang T."/>
            <person name="Lokyitsang Y."/>
            <person name="Lubonja R."/>
            <person name="Lui A."/>
            <person name="MacDonald P."/>
            <person name="Magnisalis V."/>
            <person name="Maru K."/>
            <person name="Matthews C."/>
            <person name="McCusker W."/>
            <person name="McDonough S."/>
            <person name="Mehta T."/>
            <person name="Meldrim J."/>
            <person name="Meneus L."/>
            <person name="Mihai O."/>
            <person name="Mihalev A."/>
            <person name="Mihova T."/>
            <person name="Mittelman R."/>
            <person name="Mlenga V."/>
            <person name="Montmayeur A."/>
            <person name="Mulrain L."/>
            <person name="Navidi A."/>
            <person name="Naylor J."/>
            <person name="Negash T."/>
            <person name="Nguyen T."/>
            <person name="Nguyen N."/>
            <person name="Nicol R."/>
            <person name="Norbu C."/>
            <person name="Norbu N."/>
            <person name="Novod N."/>
            <person name="O'Neill B."/>
            <person name="Osman S."/>
            <person name="Markiewicz E."/>
            <person name="Oyono O.L."/>
            <person name="Patti C."/>
            <person name="Phunkhang P."/>
            <person name="Pierre F."/>
            <person name="Priest M."/>
            <person name="Raghuraman S."/>
            <person name="Rege F."/>
            <person name="Reyes R."/>
            <person name="Rise C."/>
            <person name="Rogov P."/>
            <person name="Ross K."/>
            <person name="Ryan E."/>
            <person name="Settipalli S."/>
            <person name="Shea T."/>
            <person name="Sherpa N."/>
            <person name="Shi L."/>
            <person name="Shih D."/>
            <person name="Sparrow T."/>
            <person name="Spaulding J."/>
            <person name="Stalker J."/>
            <person name="Stange-Thomann N."/>
            <person name="Stavropoulos S."/>
            <person name="Stone C."/>
            <person name="Strader C."/>
            <person name="Tesfaye S."/>
            <person name="Thomson T."/>
            <person name="Thoulutsang Y."/>
            <person name="Thoulutsang D."/>
            <person name="Topham K."/>
            <person name="Topping I."/>
            <person name="Tsamla T."/>
            <person name="Vassiliev H."/>
            <person name="Vo A."/>
            <person name="Wangchuk T."/>
            <person name="Wangdi T."/>
            <person name="Weiand M."/>
            <person name="Wilkinson J."/>
            <person name="Wilson A."/>
            <person name="Yadav S."/>
            <person name="Young G."/>
            <person name="Yu Q."/>
            <person name="Zembek L."/>
            <person name="Zhong D."/>
            <person name="Zimmer A."/>
            <person name="Zwirko Z."/>
            <person name="Jaffe D.B."/>
            <person name="Alvarez P."/>
            <person name="Brockman W."/>
            <person name="Butler J."/>
            <person name="Chin C."/>
            <person name="Gnerre S."/>
            <person name="Grabherr M."/>
            <person name="Kleber M."/>
            <person name="Mauceli E."/>
            <person name="MacCallum I."/>
        </authorList>
    </citation>
    <scope>NUCLEOTIDE SEQUENCE [LARGE SCALE GENOMIC DNA]</scope>
    <source>
        <strain evidence="11 12">TSC#14021-0224.01</strain>
    </source>
</reference>
<dbReference type="Gene3D" id="1.50.40.10">
    <property type="entry name" value="Mitochondrial carrier domain"/>
    <property type="match status" value="2"/>
</dbReference>
<dbReference type="Pfam" id="PF00153">
    <property type="entry name" value="Mito_carr"/>
    <property type="match status" value="3"/>
</dbReference>
<dbReference type="InterPro" id="IPR002067">
    <property type="entry name" value="MCP"/>
</dbReference>
<dbReference type="InterPro" id="IPR050567">
    <property type="entry name" value="Mitochondrial_Carrier"/>
</dbReference>
<reference evidence="11 12" key="2">
    <citation type="journal article" date="2008" name="Bioinformatics">
        <title>Assembly reconciliation.</title>
        <authorList>
            <person name="Zimin A.V."/>
            <person name="Smith D.R."/>
            <person name="Sutton G."/>
            <person name="Yorke J.A."/>
        </authorList>
    </citation>
    <scope>NUCLEOTIDE SEQUENCE [LARGE SCALE GENOMIC DNA]</scope>
    <source>
        <strain evidence="11 12">TSC#14021-0224.01</strain>
    </source>
</reference>
<evidence type="ECO:0000256" key="6">
    <source>
        <dbReference type="ARBA" id="ARBA00022989"/>
    </source>
</evidence>
<dbReference type="eggNOG" id="KOG0762">
    <property type="taxonomic scope" value="Eukaryota"/>
</dbReference>
<sequence>MLAIYGGLNLCYSSVVCKIFKMHPITFIHRVTNEKDPYRKRGSEIGDIQLKATSETLSPKMVVDFVAGLLGGAAGVLVGHPFDTVKVHLQTDDPRNPKYKGTFHCFRTILQKDSFRGLYRGISSPMGGIGLVNAIVFGVYGNVQRLSNEPNSLTSHFFAGSIAGVAQGFVCAPMELAKTRLQLANQIDSGIKFTGPIHCLKYIVKTEGIKGAFKGLTATILRDIPGFASYFVSFEYLMRQVETPSVPYTLLAGGCAGISSWLACYPIDVVKTHMQADAMGANAKYNGFIDCAMKGFKNEGPQYFFRGLNSTLIRAFPMNAACFFVVSWVLDFCNAKNGMDSVMHSDQPLTLVNLDNKSKVDLETTVPTVEEVVRKIITDNAMSHQYVSTPQDVVHSHYTSSTINIPKESKARLASDCNLK</sequence>
<evidence type="ECO:0000256" key="10">
    <source>
        <dbReference type="RuleBase" id="RU000488"/>
    </source>
</evidence>
<dbReference type="GO" id="GO:0031966">
    <property type="term" value="C:mitochondrial membrane"/>
    <property type="evidence" value="ECO:0007669"/>
    <property type="project" value="UniProtKB-SubCell"/>
</dbReference>
<evidence type="ECO:0000256" key="8">
    <source>
        <dbReference type="ARBA" id="ARBA00023136"/>
    </source>
</evidence>
<dbReference type="GO" id="GO:0005289">
    <property type="term" value="F:high-affinity L-arginine transmembrane transporter activity"/>
    <property type="evidence" value="ECO:0007669"/>
    <property type="project" value="TreeGrafter"/>
</dbReference>
<feature type="repeat" description="Solcar" evidence="9">
    <location>
        <begin position="59"/>
        <end position="146"/>
    </location>
</feature>
<evidence type="ECO:0000313" key="11">
    <source>
        <dbReference type="EMBL" id="EDV58508.2"/>
    </source>
</evidence>
<evidence type="ECO:0000313" key="12">
    <source>
        <dbReference type="Proteomes" id="UP000008711"/>
    </source>
</evidence>
<dbReference type="KEGG" id="der:6541854"/>
<evidence type="ECO:0000256" key="7">
    <source>
        <dbReference type="ARBA" id="ARBA00023128"/>
    </source>
</evidence>
<keyword evidence="6" id="KW-1133">Transmembrane helix</keyword>
<dbReference type="InterPro" id="IPR018108">
    <property type="entry name" value="MCP_transmembrane"/>
</dbReference>
<dbReference type="AlphaFoldDB" id="B3N973"/>
<comment type="similarity">
    <text evidence="2 10">Belongs to the mitochondrial carrier (TC 2.A.29) family.</text>
</comment>
<name>B3N973_DROER</name>
<evidence type="ECO:0000256" key="1">
    <source>
        <dbReference type="ARBA" id="ARBA00004225"/>
    </source>
</evidence>
<dbReference type="GO" id="GO:1990575">
    <property type="term" value="P:mitochondrial L-ornithine transmembrane transport"/>
    <property type="evidence" value="ECO:0007669"/>
    <property type="project" value="TreeGrafter"/>
</dbReference>
<keyword evidence="3 10" id="KW-0813">Transport</keyword>
<dbReference type="SUPFAM" id="SSF103506">
    <property type="entry name" value="Mitochondrial carrier"/>
    <property type="match status" value="1"/>
</dbReference>
<dbReference type="PANTHER" id="PTHR45624:SF61">
    <property type="entry name" value="MITOCHONDRIAL BASIC AMINO ACIDS TRANSPORTER"/>
    <property type="match status" value="1"/>
</dbReference>
<proteinExistence type="inferred from homology"/>
<keyword evidence="5" id="KW-0677">Repeat</keyword>
<dbReference type="FunFam" id="1.50.40.10:FF:000087">
    <property type="entry name" value="SLC (SoLute Carrier) homolog"/>
    <property type="match status" value="1"/>
</dbReference>
<keyword evidence="12" id="KW-1185">Reference proteome</keyword>
<keyword evidence="4 9" id="KW-0812">Transmembrane</keyword>
<dbReference type="PRINTS" id="PR00926">
    <property type="entry name" value="MITOCARRIER"/>
</dbReference>
<evidence type="ECO:0000256" key="4">
    <source>
        <dbReference type="ARBA" id="ARBA00022692"/>
    </source>
</evidence>
<keyword evidence="8 9" id="KW-0472">Membrane</keyword>
<comment type="subcellular location">
    <subcellularLocation>
        <location evidence="1">Mitochondrion membrane</location>
        <topology evidence="1">Multi-pass membrane protein</topology>
    </subcellularLocation>
</comment>